<dbReference type="OrthoDB" id="445357at2759"/>
<dbReference type="SMART" id="SM00513">
    <property type="entry name" value="SAP"/>
    <property type="match status" value="1"/>
</dbReference>
<evidence type="ECO:0000313" key="3">
    <source>
        <dbReference type="EMBL" id="KZT19444.1"/>
    </source>
</evidence>
<dbReference type="PROSITE" id="PS50800">
    <property type="entry name" value="SAP"/>
    <property type="match status" value="1"/>
</dbReference>
<accession>A0A165NBZ7</accession>
<dbReference type="Proteomes" id="UP000076761">
    <property type="component" value="Unassembled WGS sequence"/>
</dbReference>
<feature type="region of interest" description="Disordered" evidence="1">
    <location>
        <begin position="107"/>
        <end position="145"/>
    </location>
</feature>
<dbReference type="EMBL" id="KV425641">
    <property type="protein sequence ID" value="KZT19444.1"/>
    <property type="molecule type" value="Genomic_DNA"/>
</dbReference>
<reference evidence="3 4" key="1">
    <citation type="journal article" date="2016" name="Mol. Biol. Evol.">
        <title>Comparative Genomics of Early-Diverging Mushroom-Forming Fungi Provides Insights into the Origins of Lignocellulose Decay Capabilities.</title>
        <authorList>
            <person name="Nagy L.G."/>
            <person name="Riley R."/>
            <person name="Tritt A."/>
            <person name="Adam C."/>
            <person name="Daum C."/>
            <person name="Floudas D."/>
            <person name="Sun H."/>
            <person name="Yadav J.S."/>
            <person name="Pangilinan J."/>
            <person name="Larsson K.H."/>
            <person name="Matsuura K."/>
            <person name="Barry K."/>
            <person name="Labutti K."/>
            <person name="Kuo R."/>
            <person name="Ohm R.A."/>
            <person name="Bhattacharya S.S."/>
            <person name="Shirouzu T."/>
            <person name="Yoshinaga Y."/>
            <person name="Martin F.M."/>
            <person name="Grigoriev I.V."/>
            <person name="Hibbett D.S."/>
        </authorList>
    </citation>
    <scope>NUCLEOTIDE SEQUENCE [LARGE SCALE GENOMIC DNA]</scope>
    <source>
        <strain evidence="3 4">HHB14362 ss-1</strain>
    </source>
</reference>
<protein>
    <recommendedName>
        <fullName evidence="2">SAP domain-containing protein</fullName>
    </recommendedName>
</protein>
<proteinExistence type="predicted"/>
<feature type="domain" description="SAP" evidence="2">
    <location>
        <begin position="71"/>
        <end position="105"/>
    </location>
</feature>
<dbReference type="Gene3D" id="1.10.720.30">
    <property type="entry name" value="SAP domain"/>
    <property type="match status" value="1"/>
</dbReference>
<feature type="compositionally biased region" description="Polar residues" evidence="1">
    <location>
        <begin position="116"/>
        <end position="143"/>
    </location>
</feature>
<sequence length="226" mass="24040">MQSTISDSQIDPVLLAESARGQLQLSAPISGPGTISEVLHQSRESEGGPVRSKQKDKARRGGIAQGSGSAYSELKVLDLKQKWRERGLVVSGSKQVLIQRLEVDDSKRTGEHGSGQPLTASSASVLSTPVPDQSPVDMQQAESEGNELCESFSIAMAGEDKEEEEEEEDSGESEATAIANNPVLGAEIDKAKAWVLSFIPNTINMAVNPSLPHAIFLYGSCTHPNG</sequence>
<gene>
    <name evidence="3" type="ORF">NEOLEDRAFT_1183403</name>
</gene>
<evidence type="ECO:0000313" key="4">
    <source>
        <dbReference type="Proteomes" id="UP000076761"/>
    </source>
</evidence>
<evidence type="ECO:0000259" key="2">
    <source>
        <dbReference type="PROSITE" id="PS50800"/>
    </source>
</evidence>
<dbReference type="SUPFAM" id="SSF68906">
    <property type="entry name" value="SAP domain"/>
    <property type="match status" value="1"/>
</dbReference>
<dbReference type="InParanoid" id="A0A165NBZ7"/>
<dbReference type="InterPro" id="IPR003034">
    <property type="entry name" value="SAP_dom"/>
</dbReference>
<feature type="region of interest" description="Disordered" evidence="1">
    <location>
        <begin position="25"/>
        <end position="67"/>
    </location>
</feature>
<dbReference type="Pfam" id="PF02037">
    <property type="entry name" value="SAP"/>
    <property type="match status" value="1"/>
</dbReference>
<name>A0A165NBZ7_9AGAM</name>
<dbReference type="InterPro" id="IPR036361">
    <property type="entry name" value="SAP_dom_sf"/>
</dbReference>
<keyword evidence="4" id="KW-1185">Reference proteome</keyword>
<dbReference type="AlphaFoldDB" id="A0A165NBZ7"/>
<evidence type="ECO:0000256" key="1">
    <source>
        <dbReference type="SAM" id="MobiDB-lite"/>
    </source>
</evidence>
<organism evidence="3 4">
    <name type="scientific">Neolentinus lepideus HHB14362 ss-1</name>
    <dbReference type="NCBI Taxonomy" id="1314782"/>
    <lineage>
        <taxon>Eukaryota</taxon>
        <taxon>Fungi</taxon>
        <taxon>Dikarya</taxon>
        <taxon>Basidiomycota</taxon>
        <taxon>Agaricomycotina</taxon>
        <taxon>Agaricomycetes</taxon>
        <taxon>Gloeophyllales</taxon>
        <taxon>Gloeophyllaceae</taxon>
        <taxon>Neolentinus</taxon>
    </lineage>
</organism>